<dbReference type="GO" id="GO:0031410">
    <property type="term" value="C:cytoplasmic vesicle"/>
    <property type="evidence" value="ECO:0007669"/>
    <property type="project" value="UniProtKB-SubCell"/>
</dbReference>
<evidence type="ECO:0000256" key="22">
    <source>
        <dbReference type="ARBA" id="ARBA00081307"/>
    </source>
</evidence>
<evidence type="ECO:0000256" key="23">
    <source>
        <dbReference type="SAM" id="MobiDB-lite"/>
    </source>
</evidence>
<evidence type="ECO:0000256" key="16">
    <source>
        <dbReference type="ARBA" id="ARBA00057675"/>
    </source>
</evidence>
<evidence type="ECO:0000256" key="8">
    <source>
        <dbReference type="ARBA" id="ARBA00022729"/>
    </source>
</evidence>
<keyword evidence="11" id="KW-0865">Zymogen</keyword>
<evidence type="ECO:0000313" key="25">
    <source>
        <dbReference type="Proteomes" id="UP000694412"/>
    </source>
</evidence>
<evidence type="ECO:0000256" key="19">
    <source>
        <dbReference type="ARBA" id="ARBA00075231"/>
    </source>
</evidence>
<dbReference type="GO" id="GO:0008239">
    <property type="term" value="F:dipeptidyl-peptidase activity"/>
    <property type="evidence" value="ECO:0007669"/>
    <property type="project" value="UniProtKB-EC"/>
</dbReference>
<keyword evidence="9" id="KW-0378">Hydrolase</keyword>
<evidence type="ECO:0000256" key="13">
    <source>
        <dbReference type="ARBA" id="ARBA00023228"/>
    </source>
</evidence>
<evidence type="ECO:0000256" key="5">
    <source>
        <dbReference type="ARBA" id="ARBA00011738"/>
    </source>
</evidence>
<dbReference type="PANTHER" id="PTHR11010:SF107">
    <property type="entry name" value="DIPEPTIDYL PEPTIDASE 2"/>
    <property type="match status" value="1"/>
</dbReference>
<gene>
    <name evidence="24" type="primary">DPP7</name>
</gene>
<evidence type="ECO:0000256" key="12">
    <source>
        <dbReference type="ARBA" id="ARBA00023180"/>
    </source>
</evidence>
<name>A0A8C2YDZ4_COTJA</name>
<evidence type="ECO:0000256" key="6">
    <source>
        <dbReference type="ARBA" id="ARBA00022525"/>
    </source>
</evidence>
<dbReference type="Proteomes" id="UP000694412">
    <property type="component" value="Chromosome 17"/>
</dbReference>
<reference evidence="24" key="3">
    <citation type="submission" date="2025-09" db="UniProtKB">
        <authorList>
            <consortium name="Ensembl"/>
        </authorList>
    </citation>
    <scope>IDENTIFICATION</scope>
</reference>
<keyword evidence="7" id="KW-0645">Protease</keyword>
<dbReference type="GO" id="GO:0006508">
    <property type="term" value="P:proteolysis"/>
    <property type="evidence" value="ECO:0007669"/>
    <property type="project" value="UniProtKB-KW"/>
</dbReference>
<dbReference type="PANTHER" id="PTHR11010">
    <property type="entry name" value="PROTEASE S28 PRO-X CARBOXYPEPTIDASE-RELATED"/>
    <property type="match status" value="1"/>
</dbReference>
<evidence type="ECO:0000256" key="1">
    <source>
        <dbReference type="ARBA" id="ARBA00004371"/>
    </source>
</evidence>
<dbReference type="Gene3D" id="3.40.50.1820">
    <property type="entry name" value="alpha/beta hydrolase"/>
    <property type="match status" value="1"/>
</dbReference>
<evidence type="ECO:0000256" key="10">
    <source>
        <dbReference type="ARBA" id="ARBA00022825"/>
    </source>
</evidence>
<comment type="subcellular location">
    <subcellularLocation>
        <location evidence="2">Cytoplasmic vesicle</location>
    </subcellularLocation>
    <subcellularLocation>
        <location evidence="1">Lysosome</location>
    </subcellularLocation>
    <subcellularLocation>
        <location evidence="3">Secreted</location>
    </subcellularLocation>
</comment>
<evidence type="ECO:0000256" key="4">
    <source>
        <dbReference type="ARBA" id="ARBA00011079"/>
    </source>
</evidence>
<evidence type="ECO:0000313" key="24">
    <source>
        <dbReference type="Ensembl" id="ENSCJPP00005019463.1"/>
    </source>
</evidence>
<dbReference type="GeneTree" id="ENSGT00940000159838"/>
<evidence type="ECO:0000256" key="15">
    <source>
        <dbReference type="ARBA" id="ARBA00052693"/>
    </source>
</evidence>
<evidence type="ECO:0000256" key="2">
    <source>
        <dbReference type="ARBA" id="ARBA00004541"/>
    </source>
</evidence>
<dbReference type="GO" id="GO:0005794">
    <property type="term" value="C:Golgi apparatus"/>
    <property type="evidence" value="ECO:0007669"/>
    <property type="project" value="Ensembl"/>
</dbReference>
<comment type="catalytic activity">
    <reaction evidence="15">
        <text>Release of an N-terminal dipeptide, Xaa-Yaa-|-, preferentially when Yaa is Ala or Pro. Substrates are oligopeptides, preferentially tripeptides.</text>
        <dbReference type="EC" id="3.4.14.2"/>
    </reaction>
</comment>
<keyword evidence="12" id="KW-0325">Glycoprotein</keyword>
<keyword evidence="8" id="KW-0732">Signal</keyword>
<dbReference type="InterPro" id="IPR008758">
    <property type="entry name" value="Peptidase_S28"/>
</dbReference>
<sequence>MKKPPIHRRQLRPSASLGVPTLLQLSRNKSAPLPLWPRTSTVRPGCGSSARCAQRVPLAGGNAPEDAPVQSMAPARSREERGTVTCCYWGHVRSHRWSCPRAERDGAMGTGPPLLLLLLCLLSLLPPVRAVPGGCSSRDPSFLTTPGPELPPLGGSLQSDRETPGAPGRAGPWGGVCGRCRCPGVPVLTAPSAAARPAGPGLEERRFLQVRDHFRFEAGGNETFPQRFLLSAKFWKKGFGPIFFYTGNEGDIWTFAENSDFIFELAEQQQALVIFAEHRYYGKSLPFGLESMQLKNIHLLTVEQALADYAVLITELKQQYGAVGCPVIAFGGSYGGMLSAYMRMKYPNVVDGALAASAPVLSVAGLGDPAQFFRDVTADFQKSIPGCVTAVRRAFQQIRDLFLSGAYDDISSKMATCNKISSKEDVYQLFGFARNAFTMIAMMNYPYKTDFMGHLPANPVKVGCEQILAHTDPVQGLAALVGVFYNSSGSVQCYDVYRLYQFCADPTGCGTGADAEAWDYQVCTEINLTFNSNNVTDMFPEMPFTEAMREQYCWSRWRVRPRAQWLQINFWGGDLQSASNIIFSNGDLDPWAGGGINSSLSPSLTAVTIQGGAHHLDLRGHNQADPPSVIEARKLEASIISNWVKSARVERA</sequence>
<dbReference type="EC" id="3.4.14.2" evidence="17"/>
<dbReference type="SUPFAM" id="SSF53474">
    <property type="entry name" value="alpha/beta-Hydrolases"/>
    <property type="match status" value="1"/>
</dbReference>
<evidence type="ECO:0000256" key="20">
    <source>
        <dbReference type="ARBA" id="ARBA00077913"/>
    </source>
</evidence>
<protein>
    <recommendedName>
        <fullName evidence="18">Dipeptidyl peptidase 2</fullName>
        <ecNumber evidence="17">3.4.14.2</ecNumber>
    </recommendedName>
    <alternativeName>
        <fullName evidence="21">Dipeptidyl aminopeptidase II</fullName>
    </alternativeName>
    <alternativeName>
        <fullName evidence="22">Dipeptidyl peptidase 7</fullName>
    </alternativeName>
    <alternativeName>
        <fullName evidence="20">Dipeptidyl peptidase II</fullName>
    </alternativeName>
    <alternativeName>
        <fullName evidence="19">Quiescent cell proline dipeptidase</fullName>
    </alternativeName>
</protein>
<dbReference type="InterPro" id="IPR042269">
    <property type="entry name" value="Ser_carbopepase_S28_SKS"/>
</dbReference>
<keyword evidence="13" id="KW-0458">Lysosome</keyword>
<dbReference type="FunFam" id="3.40.50.1820:FF:000484">
    <property type="entry name" value="Dipeptidyl peptidase 2"/>
    <property type="match status" value="2"/>
</dbReference>
<reference evidence="24" key="2">
    <citation type="submission" date="2025-08" db="UniProtKB">
        <authorList>
            <consortium name="Ensembl"/>
        </authorList>
    </citation>
    <scope>IDENTIFICATION</scope>
</reference>
<dbReference type="GO" id="GO:0005764">
    <property type="term" value="C:lysosome"/>
    <property type="evidence" value="ECO:0007669"/>
    <property type="project" value="UniProtKB-SubCell"/>
</dbReference>
<reference evidence="24" key="1">
    <citation type="submission" date="2015-11" db="EMBL/GenBank/DDBJ databases">
        <authorList>
            <consortium name="International Coturnix japonica Genome Analysis Consortium"/>
            <person name="Warren W."/>
            <person name="Burt D.W."/>
            <person name="Antin P.B."/>
            <person name="Lanford R."/>
            <person name="Gros J."/>
            <person name="Wilson R.K."/>
        </authorList>
    </citation>
    <scope>NUCLEOTIDE SEQUENCE [LARGE SCALE GENOMIC DNA]</scope>
</reference>
<evidence type="ECO:0000256" key="14">
    <source>
        <dbReference type="ARBA" id="ARBA00023329"/>
    </source>
</evidence>
<comment type="similarity">
    <text evidence="4">Belongs to the peptidase S28 family.</text>
</comment>
<dbReference type="AlphaFoldDB" id="A0A8C2YDZ4"/>
<dbReference type="GO" id="GO:0005576">
    <property type="term" value="C:extracellular region"/>
    <property type="evidence" value="ECO:0007669"/>
    <property type="project" value="UniProtKB-SubCell"/>
</dbReference>
<dbReference type="Pfam" id="PF05577">
    <property type="entry name" value="Peptidase_S28"/>
    <property type="match status" value="1"/>
</dbReference>
<evidence type="ECO:0000256" key="3">
    <source>
        <dbReference type="ARBA" id="ARBA00004613"/>
    </source>
</evidence>
<comment type="subunit">
    <text evidence="5">Homodimer.</text>
</comment>
<evidence type="ECO:0000256" key="7">
    <source>
        <dbReference type="ARBA" id="ARBA00022670"/>
    </source>
</evidence>
<accession>A0A8C2YDZ4</accession>
<proteinExistence type="inferred from homology"/>
<evidence type="ECO:0000256" key="21">
    <source>
        <dbReference type="ARBA" id="ARBA00080970"/>
    </source>
</evidence>
<dbReference type="InterPro" id="IPR029058">
    <property type="entry name" value="AB_hydrolase_fold"/>
</dbReference>
<dbReference type="FunFam" id="1.20.120.980:FF:000001">
    <property type="entry name" value="Dipeptidyl peptidase 7"/>
    <property type="match status" value="1"/>
</dbReference>
<keyword evidence="6" id="KW-0964">Secreted</keyword>
<dbReference type="GO" id="GO:0070008">
    <property type="term" value="F:serine-type exopeptidase activity"/>
    <property type="evidence" value="ECO:0007669"/>
    <property type="project" value="InterPro"/>
</dbReference>
<keyword evidence="14" id="KW-0968">Cytoplasmic vesicle</keyword>
<dbReference type="Gene3D" id="1.20.120.980">
    <property type="entry name" value="Serine carboxypeptidase S28, SKS domain"/>
    <property type="match status" value="1"/>
</dbReference>
<keyword evidence="25" id="KW-1185">Reference proteome</keyword>
<keyword evidence="10" id="KW-0720">Serine protease</keyword>
<organism evidence="24 25">
    <name type="scientific">Coturnix japonica</name>
    <name type="common">Japanese quail</name>
    <name type="synonym">Coturnix coturnix japonica</name>
    <dbReference type="NCBI Taxonomy" id="93934"/>
    <lineage>
        <taxon>Eukaryota</taxon>
        <taxon>Metazoa</taxon>
        <taxon>Chordata</taxon>
        <taxon>Craniata</taxon>
        <taxon>Vertebrata</taxon>
        <taxon>Euteleostomi</taxon>
        <taxon>Archelosauria</taxon>
        <taxon>Archosauria</taxon>
        <taxon>Dinosauria</taxon>
        <taxon>Saurischia</taxon>
        <taxon>Theropoda</taxon>
        <taxon>Coelurosauria</taxon>
        <taxon>Aves</taxon>
        <taxon>Neognathae</taxon>
        <taxon>Galloanserae</taxon>
        <taxon>Galliformes</taxon>
        <taxon>Phasianidae</taxon>
        <taxon>Perdicinae</taxon>
        <taxon>Coturnix</taxon>
    </lineage>
</organism>
<dbReference type="Ensembl" id="ENSCJPT00005026958.1">
    <property type="protein sequence ID" value="ENSCJPP00005019463.1"/>
    <property type="gene ID" value="ENSCJPG00005015771.1"/>
</dbReference>
<evidence type="ECO:0000256" key="9">
    <source>
        <dbReference type="ARBA" id="ARBA00022801"/>
    </source>
</evidence>
<evidence type="ECO:0000256" key="11">
    <source>
        <dbReference type="ARBA" id="ARBA00023145"/>
    </source>
</evidence>
<evidence type="ECO:0000256" key="17">
    <source>
        <dbReference type="ARBA" id="ARBA00066778"/>
    </source>
</evidence>
<feature type="compositionally biased region" description="Low complexity" evidence="23">
    <location>
        <begin position="143"/>
        <end position="157"/>
    </location>
</feature>
<evidence type="ECO:0000256" key="18">
    <source>
        <dbReference type="ARBA" id="ARBA00071692"/>
    </source>
</evidence>
<comment type="function">
    <text evidence="16">Plays an important role in the degradation of some oligopeptides.</text>
</comment>
<feature type="region of interest" description="Disordered" evidence="23">
    <location>
        <begin position="139"/>
        <end position="170"/>
    </location>
</feature>